<feature type="region of interest" description="Disordered" evidence="1">
    <location>
        <begin position="334"/>
        <end position="397"/>
    </location>
</feature>
<evidence type="ECO:0000313" key="3">
    <source>
        <dbReference type="Proteomes" id="UP000007266"/>
    </source>
</evidence>
<organism evidence="2 3">
    <name type="scientific">Tribolium castaneum</name>
    <name type="common">Red flour beetle</name>
    <dbReference type="NCBI Taxonomy" id="7070"/>
    <lineage>
        <taxon>Eukaryota</taxon>
        <taxon>Metazoa</taxon>
        <taxon>Ecdysozoa</taxon>
        <taxon>Arthropoda</taxon>
        <taxon>Hexapoda</taxon>
        <taxon>Insecta</taxon>
        <taxon>Pterygota</taxon>
        <taxon>Neoptera</taxon>
        <taxon>Endopterygota</taxon>
        <taxon>Coleoptera</taxon>
        <taxon>Polyphaga</taxon>
        <taxon>Cucujiformia</taxon>
        <taxon>Tenebrionidae</taxon>
        <taxon>Tenebrionidae incertae sedis</taxon>
        <taxon>Tribolium</taxon>
    </lineage>
</organism>
<protein>
    <submittedName>
        <fullName evidence="2">Uncharacterized protein</fullName>
    </submittedName>
</protein>
<feature type="region of interest" description="Disordered" evidence="1">
    <location>
        <begin position="1"/>
        <end position="82"/>
    </location>
</feature>
<reference evidence="2 3" key="2">
    <citation type="journal article" date="2010" name="Nucleic Acids Res.">
        <title>BeetleBase in 2010: revisions to provide comprehensive genomic information for Tribolium castaneum.</title>
        <authorList>
            <person name="Kim H.S."/>
            <person name="Murphy T."/>
            <person name="Xia J."/>
            <person name="Caragea D."/>
            <person name="Park Y."/>
            <person name="Beeman R.W."/>
            <person name="Lorenzen M.D."/>
            <person name="Butcher S."/>
            <person name="Manak J.R."/>
            <person name="Brown S.J."/>
        </authorList>
    </citation>
    <scope>GENOME REANNOTATION</scope>
    <source>
        <strain evidence="2 3">Georgia GA2</strain>
    </source>
</reference>
<feature type="compositionally biased region" description="Basic and acidic residues" evidence="1">
    <location>
        <begin position="66"/>
        <end position="81"/>
    </location>
</feature>
<dbReference type="AlphaFoldDB" id="D2A241"/>
<name>D2A241_TRICA</name>
<feature type="compositionally biased region" description="Low complexity" evidence="1">
    <location>
        <begin position="387"/>
        <end position="397"/>
    </location>
</feature>
<keyword evidence="3" id="KW-1185">Reference proteome</keyword>
<gene>
    <name evidence="2" type="primary">AUGUSTUS-3.0.2_07043</name>
    <name evidence="2" type="ORF">TcasGA2_TC007043</name>
</gene>
<evidence type="ECO:0000313" key="2">
    <source>
        <dbReference type="EMBL" id="EFA01490.2"/>
    </source>
</evidence>
<dbReference type="Proteomes" id="UP000007266">
    <property type="component" value="Linkage group 4"/>
</dbReference>
<dbReference type="InParanoid" id="D2A241"/>
<feature type="compositionally biased region" description="Polar residues" evidence="1">
    <location>
        <begin position="38"/>
        <end position="65"/>
    </location>
</feature>
<evidence type="ECO:0000256" key="1">
    <source>
        <dbReference type="SAM" id="MobiDB-lite"/>
    </source>
</evidence>
<dbReference type="HOGENOM" id="CLU_667876_0_0_1"/>
<dbReference type="OrthoDB" id="6784607at2759"/>
<sequence length="397" mass="43347">MAATENLKKASSRNNLVKSSSASPSISQSVRSQKPRTSKSSQSVITKNGSFSSAKDASLHSQQGSKTEKDKAKGDRCERGPDLYSRVLGHTADETILTGLQTVIDLCNKLRVCGDRDESGDEEPEREQDVPERDTPSVISAGFQIEPTMTAVASQTLPSNVVSNLMQTSQVDIAGPKPTMNTLFIQTSDTTLKSDAIQTTDPGVKYELVQTSSALLPIVKCPAVNSCMTQVDPITVCEQDSPGDHCIAPPEPPQKSKTCKCCKCSASTVIKKPSKPKPENGKRPCLCTNKNLSKCRCGKKDAEVVEDKEPEEVRYAVTKISKFKEYTTFEVMKSTRHKPRQIPKGVEGVFVLKKKNDSSKNDLKRRSKSKSEVNGLNGLRSEESSRRQSIISETESN</sequence>
<feature type="compositionally biased region" description="Basic and acidic residues" evidence="1">
    <location>
        <begin position="354"/>
        <end position="364"/>
    </location>
</feature>
<accession>D2A241</accession>
<proteinExistence type="predicted"/>
<feature type="compositionally biased region" description="Low complexity" evidence="1">
    <location>
        <begin position="19"/>
        <end position="32"/>
    </location>
</feature>
<dbReference type="EMBL" id="KQ971338">
    <property type="protein sequence ID" value="EFA01490.2"/>
    <property type="molecule type" value="Genomic_DNA"/>
</dbReference>
<reference evidence="2 3" key="1">
    <citation type="journal article" date="2008" name="Nature">
        <title>The genome of the model beetle and pest Tribolium castaneum.</title>
        <authorList>
            <consortium name="Tribolium Genome Sequencing Consortium"/>
            <person name="Richards S."/>
            <person name="Gibbs R.A."/>
            <person name="Weinstock G.M."/>
            <person name="Brown S.J."/>
            <person name="Denell R."/>
            <person name="Beeman R.W."/>
            <person name="Gibbs R."/>
            <person name="Beeman R.W."/>
            <person name="Brown S.J."/>
            <person name="Bucher G."/>
            <person name="Friedrich M."/>
            <person name="Grimmelikhuijzen C.J."/>
            <person name="Klingler M."/>
            <person name="Lorenzen M."/>
            <person name="Richards S."/>
            <person name="Roth S."/>
            <person name="Schroder R."/>
            <person name="Tautz D."/>
            <person name="Zdobnov E.M."/>
            <person name="Muzny D."/>
            <person name="Gibbs R.A."/>
            <person name="Weinstock G.M."/>
            <person name="Attaway T."/>
            <person name="Bell S."/>
            <person name="Buhay C.J."/>
            <person name="Chandrabose M.N."/>
            <person name="Chavez D."/>
            <person name="Clerk-Blankenburg K.P."/>
            <person name="Cree A."/>
            <person name="Dao M."/>
            <person name="Davis C."/>
            <person name="Chacko J."/>
            <person name="Dinh H."/>
            <person name="Dugan-Rocha S."/>
            <person name="Fowler G."/>
            <person name="Garner T.T."/>
            <person name="Garnes J."/>
            <person name="Gnirke A."/>
            <person name="Hawes A."/>
            <person name="Hernandez J."/>
            <person name="Hines S."/>
            <person name="Holder M."/>
            <person name="Hume J."/>
            <person name="Jhangiani S.N."/>
            <person name="Joshi V."/>
            <person name="Khan Z.M."/>
            <person name="Jackson L."/>
            <person name="Kovar C."/>
            <person name="Kowis A."/>
            <person name="Lee S."/>
            <person name="Lewis L.R."/>
            <person name="Margolis J."/>
            <person name="Morgan M."/>
            <person name="Nazareth L.V."/>
            <person name="Nguyen N."/>
            <person name="Okwuonu G."/>
            <person name="Parker D."/>
            <person name="Richards S."/>
            <person name="Ruiz S.J."/>
            <person name="Santibanez J."/>
            <person name="Savard J."/>
            <person name="Scherer S.E."/>
            <person name="Schneider B."/>
            <person name="Sodergren E."/>
            <person name="Tautz D."/>
            <person name="Vattahil S."/>
            <person name="Villasana D."/>
            <person name="White C.S."/>
            <person name="Wright R."/>
            <person name="Park Y."/>
            <person name="Beeman R.W."/>
            <person name="Lord J."/>
            <person name="Oppert B."/>
            <person name="Lorenzen M."/>
            <person name="Brown S."/>
            <person name="Wang L."/>
            <person name="Savard J."/>
            <person name="Tautz D."/>
            <person name="Richards S."/>
            <person name="Weinstock G."/>
            <person name="Gibbs R.A."/>
            <person name="Liu Y."/>
            <person name="Worley K."/>
            <person name="Weinstock G."/>
            <person name="Elsik C.G."/>
            <person name="Reese J.T."/>
            <person name="Elhaik E."/>
            <person name="Landan G."/>
            <person name="Graur D."/>
            <person name="Arensburger P."/>
            <person name="Atkinson P."/>
            <person name="Beeman R.W."/>
            <person name="Beidler J."/>
            <person name="Brown S.J."/>
            <person name="Demuth J.P."/>
            <person name="Drury D.W."/>
            <person name="Du Y.Z."/>
            <person name="Fujiwara H."/>
            <person name="Lorenzen M."/>
            <person name="Maselli V."/>
            <person name="Osanai M."/>
            <person name="Park Y."/>
            <person name="Robertson H.M."/>
            <person name="Tu Z."/>
            <person name="Wang J.J."/>
            <person name="Wang S."/>
            <person name="Richards S."/>
            <person name="Song H."/>
            <person name="Zhang L."/>
            <person name="Sodergren E."/>
            <person name="Werner D."/>
            <person name="Stanke M."/>
            <person name="Morgenstern B."/>
            <person name="Solovyev V."/>
            <person name="Kosarev P."/>
            <person name="Brown G."/>
            <person name="Chen H.C."/>
            <person name="Ermolaeva O."/>
            <person name="Hlavina W."/>
            <person name="Kapustin Y."/>
            <person name="Kiryutin B."/>
            <person name="Kitts P."/>
            <person name="Maglott D."/>
            <person name="Pruitt K."/>
            <person name="Sapojnikov V."/>
            <person name="Souvorov A."/>
            <person name="Mackey A.J."/>
            <person name="Waterhouse R.M."/>
            <person name="Wyder S."/>
            <person name="Zdobnov E.M."/>
            <person name="Zdobnov E.M."/>
            <person name="Wyder S."/>
            <person name="Kriventseva E.V."/>
            <person name="Kadowaki T."/>
            <person name="Bork P."/>
            <person name="Aranda M."/>
            <person name="Bao R."/>
            <person name="Beermann A."/>
            <person name="Berns N."/>
            <person name="Bolognesi R."/>
            <person name="Bonneton F."/>
            <person name="Bopp D."/>
            <person name="Brown S.J."/>
            <person name="Bucher G."/>
            <person name="Butts T."/>
            <person name="Chaumot A."/>
            <person name="Denell R.E."/>
            <person name="Ferrier D.E."/>
            <person name="Friedrich M."/>
            <person name="Gordon C.M."/>
            <person name="Jindra M."/>
            <person name="Klingler M."/>
            <person name="Lan Q."/>
            <person name="Lattorff H.M."/>
            <person name="Laudet V."/>
            <person name="von Levetsow C."/>
            <person name="Liu Z."/>
            <person name="Lutz R."/>
            <person name="Lynch J.A."/>
            <person name="da Fonseca R.N."/>
            <person name="Posnien N."/>
            <person name="Reuter R."/>
            <person name="Roth S."/>
            <person name="Savard J."/>
            <person name="Schinko J.B."/>
            <person name="Schmitt C."/>
            <person name="Schoppmeier M."/>
            <person name="Schroder R."/>
            <person name="Shippy T.D."/>
            <person name="Simonnet F."/>
            <person name="Marques-Souza H."/>
            <person name="Tautz D."/>
            <person name="Tomoyasu Y."/>
            <person name="Trauner J."/>
            <person name="Van der Zee M."/>
            <person name="Vervoort M."/>
            <person name="Wittkopp N."/>
            <person name="Wimmer E.A."/>
            <person name="Yang X."/>
            <person name="Jones A.K."/>
            <person name="Sattelle D.B."/>
            <person name="Ebert P.R."/>
            <person name="Nelson D."/>
            <person name="Scott J.G."/>
            <person name="Beeman R.W."/>
            <person name="Muthukrishnan S."/>
            <person name="Kramer K.J."/>
            <person name="Arakane Y."/>
            <person name="Beeman R.W."/>
            <person name="Zhu Q."/>
            <person name="Hogenkamp D."/>
            <person name="Dixit R."/>
            <person name="Oppert B."/>
            <person name="Jiang H."/>
            <person name="Zou Z."/>
            <person name="Marshall J."/>
            <person name="Elpidina E."/>
            <person name="Vinokurov K."/>
            <person name="Oppert C."/>
            <person name="Zou Z."/>
            <person name="Evans J."/>
            <person name="Lu Z."/>
            <person name="Zhao P."/>
            <person name="Sumathipala N."/>
            <person name="Altincicek B."/>
            <person name="Vilcinskas A."/>
            <person name="Williams M."/>
            <person name="Hultmark D."/>
            <person name="Hetru C."/>
            <person name="Jiang H."/>
            <person name="Grimmelikhuijzen C.J."/>
            <person name="Hauser F."/>
            <person name="Cazzamali G."/>
            <person name="Williamson M."/>
            <person name="Park Y."/>
            <person name="Li B."/>
            <person name="Tanaka Y."/>
            <person name="Predel R."/>
            <person name="Neupert S."/>
            <person name="Schachtner J."/>
            <person name="Verleyen P."/>
            <person name="Raible F."/>
            <person name="Bork P."/>
            <person name="Friedrich M."/>
            <person name="Walden K.K."/>
            <person name="Robertson H.M."/>
            <person name="Angeli S."/>
            <person name="Foret S."/>
            <person name="Bucher G."/>
            <person name="Schuetz S."/>
            <person name="Maleszka R."/>
            <person name="Wimmer E.A."/>
            <person name="Beeman R.W."/>
            <person name="Lorenzen M."/>
            <person name="Tomoyasu Y."/>
            <person name="Miller S.C."/>
            <person name="Grossmann D."/>
            <person name="Bucher G."/>
        </authorList>
    </citation>
    <scope>NUCLEOTIDE SEQUENCE [LARGE SCALE GENOMIC DNA]</scope>
    <source>
        <strain evidence="2 3">Georgia GA2</strain>
    </source>
</reference>
<feature type="region of interest" description="Disordered" evidence="1">
    <location>
        <begin position="115"/>
        <end position="135"/>
    </location>
</feature>